<feature type="compositionally biased region" description="Basic and acidic residues" evidence="1">
    <location>
        <begin position="455"/>
        <end position="464"/>
    </location>
</feature>
<dbReference type="PANTHER" id="PTHR10480:SF12">
    <property type="entry name" value="UNC-13, ISOFORM E"/>
    <property type="match status" value="1"/>
</dbReference>
<feature type="region of interest" description="Disordered" evidence="1">
    <location>
        <begin position="379"/>
        <end position="464"/>
    </location>
</feature>
<feature type="compositionally biased region" description="Basic and acidic residues" evidence="1">
    <location>
        <begin position="262"/>
        <end position="272"/>
    </location>
</feature>
<dbReference type="PANTHER" id="PTHR10480">
    <property type="entry name" value="PROTEIN UNC-13 HOMOLOG"/>
    <property type="match status" value="1"/>
</dbReference>
<dbReference type="GeneID" id="106471673"/>
<dbReference type="Gene3D" id="2.60.40.150">
    <property type="entry name" value="C2 domain"/>
    <property type="match status" value="1"/>
</dbReference>
<feature type="compositionally biased region" description="Acidic residues" evidence="1">
    <location>
        <begin position="430"/>
        <end position="448"/>
    </location>
</feature>
<organism evidence="3 4">
    <name type="scientific">Limulus polyphemus</name>
    <name type="common">Atlantic horseshoe crab</name>
    <dbReference type="NCBI Taxonomy" id="6850"/>
    <lineage>
        <taxon>Eukaryota</taxon>
        <taxon>Metazoa</taxon>
        <taxon>Ecdysozoa</taxon>
        <taxon>Arthropoda</taxon>
        <taxon>Chelicerata</taxon>
        <taxon>Merostomata</taxon>
        <taxon>Xiphosura</taxon>
        <taxon>Limulidae</taxon>
        <taxon>Limulus</taxon>
    </lineage>
</organism>
<dbReference type="RefSeq" id="XP_022255989.1">
    <property type="nucleotide sequence ID" value="XM_022400281.1"/>
</dbReference>
<dbReference type="SUPFAM" id="SSF49562">
    <property type="entry name" value="C2 domain (Calcium/lipid-binding domain, CaLB)"/>
    <property type="match status" value="1"/>
</dbReference>
<feature type="non-terminal residue" evidence="4">
    <location>
        <position position="1"/>
    </location>
</feature>
<feature type="compositionally biased region" description="Polar residues" evidence="1">
    <location>
        <begin position="182"/>
        <end position="199"/>
    </location>
</feature>
<dbReference type="InterPro" id="IPR035892">
    <property type="entry name" value="C2_domain_sf"/>
</dbReference>
<feature type="region of interest" description="Disordered" evidence="1">
    <location>
        <begin position="168"/>
        <end position="199"/>
    </location>
</feature>
<sequence>RRARLAGYGGQYNSYVTLKLQNVKSTTVAVKGNNPSWEQDFMFETNRMDTGLIIEVWNKGMLWDKLMGSQWLPLMSVQYSNEVGEGQWLSLDAELVMNEGDIIGTKTPTGHSILVEAHFELPFDLEGTDSPELQHKLEILNRLMDEKLEAMREHQPHVSYQLNSTVSEDSDYTSDVGYPANQHPSASVHHPNSSASQFGGASNLVRRASQCDDFSFDREGSYELDNYDEDMYDDRVSQSKGGDIWMKGSDSESDPLYYNSRPPERCVQKDRNSSPPASRRWGMFGYSNGPDYESDQSFSFDADDHLMYNEYDRNTDDVVANIHRDTGRRKSLERQGGFDQEILNEMYEEPEADYQKGYHSPDSLDAFRQDSAESANVPEWQGVVNGSSQPSWDQEFHSFETKESGSPVPEQWSSVEQPSIPEHSSPGTLEEPDEVSPEEEEEQEEDTDNITLIETDSRPEGEMMSKAKVRWLTAFHKIIDQLNEAW</sequence>
<dbReference type="InterPro" id="IPR000008">
    <property type="entry name" value="C2_dom"/>
</dbReference>
<evidence type="ECO:0000313" key="4">
    <source>
        <dbReference type="RefSeq" id="XP_022255989.1"/>
    </source>
</evidence>
<gene>
    <name evidence="4" type="primary">LOC106471673</name>
</gene>
<protein>
    <submittedName>
        <fullName evidence="4">Protein unc-13 homolog A-like</fullName>
    </submittedName>
</protein>
<feature type="domain" description="C2" evidence="2">
    <location>
        <begin position="1"/>
        <end position="89"/>
    </location>
</feature>
<dbReference type="Pfam" id="PF00168">
    <property type="entry name" value="C2"/>
    <property type="match status" value="1"/>
</dbReference>
<feature type="compositionally biased region" description="Basic and acidic residues" evidence="1">
    <location>
        <begin position="394"/>
        <end position="403"/>
    </location>
</feature>
<feature type="region of interest" description="Disordered" evidence="1">
    <location>
        <begin position="233"/>
        <end position="280"/>
    </location>
</feature>
<keyword evidence="3" id="KW-1185">Reference proteome</keyword>
<dbReference type="SMART" id="SM00239">
    <property type="entry name" value="C2"/>
    <property type="match status" value="1"/>
</dbReference>
<evidence type="ECO:0000259" key="2">
    <source>
        <dbReference type="PROSITE" id="PS50004"/>
    </source>
</evidence>
<evidence type="ECO:0000256" key="1">
    <source>
        <dbReference type="SAM" id="MobiDB-lite"/>
    </source>
</evidence>
<proteinExistence type="predicted"/>
<dbReference type="Proteomes" id="UP000694941">
    <property type="component" value="Unplaced"/>
</dbReference>
<accession>A0ABM1TJD3</accession>
<reference evidence="4" key="1">
    <citation type="submission" date="2025-08" db="UniProtKB">
        <authorList>
            <consortium name="RefSeq"/>
        </authorList>
    </citation>
    <scope>IDENTIFICATION</scope>
    <source>
        <tissue evidence="4">Muscle</tissue>
    </source>
</reference>
<dbReference type="PROSITE" id="PS50004">
    <property type="entry name" value="C2"/>
    <property type="match status" value="1"/>
</dbReference>
<evidence type="ECO:0000313" key="3">
    <source>
        <dbReference type="Proteomes" id="UP000694941"/>
    </source>
</evidence>
<name>A0ABM1TJD3_LIMPO</name>
<dbReference type="InterPro" id="IPR027080">
    <property type="entry name" value="Unc-13"/>
</dbReference>